<dbReference type="PANTHER" id="PTHR44329">
    <property type="entry name" value="SERINE/THREONINE-PROTEIN KINASE TNNI3K-RELATED"/>
    <property type="match status" value="1"/>
</dbReference>
<dbReference type="PROSITE" id="PS50011">
    <property type="entry name" value="PROTEIN_KINASE_DOM"/>
    <property type="match status" value="1"/>
</dbReference>
<dbReference type="EMBL" id="CAUJNA010001336">
    <property type="protein sequence ID" value="CAJ1386202.1"/>
    <property type="molecule type" value="Genomic_DNA"/>
</dbReference>
<dbReference type="SUPFAM" id="SSF56112">
    <property type="entry name" value="Protein kinase-like (PK-like)"/>
    <property type="match status" value="1"/>
</dbReference>
<dbReference type="InterPro" id="IPR001245">
    <property type="entry name" value="Ser-Thr/Tyr_kinase_cat_dom"/>
</dbReference>
<keyword evidence="3" id="KW-1185">Reference proteome</keyword>
<evidence type="ECO:0000313" key="3">
    <source>
        <dbReference type="Proteomes" id="UP001178507"/>
    </source>
</evidence>
<dbReference type="Gene3D" id="3.30.200.20">
    <property type="entry name" value="Phosphorylase Kinase, domain 1"/>
    <property type="match status" value="1"/>
</dbReference>
<comment type="caution">
    <text evidence="2">The sequence shown here is derived from an EMBL/GenBank/DDBJ whole genome shotgun (WGS) entry which is preliminary data.</text>
</comment>
<evidence type="ECO:0000259" key="1">
    <source>
        <dbReference type="PROSITE" id="PS50011"/>
    </source>
</evidence>
<dbReference type="InterPro" id="IPR000719">
    <property type="entry name" value="Prot_kinase_dom"/>
</dbReference>
<feature type="domain" description="Protein kinase" evidence="1">
    <location>
        <begin position="60"/>
        <end position="320"/>
    </location>
</feature>
<dbReference type="InterPro" id="IPR051681">
    <property type="entry name" value="Ser/Thr_Kinases-Pseudokinases"/>
</dbReference>
<gene>
    <name evidence="2" type="ORF">EVOR1521_LOCUS12634</name>
</gene>
<reference evidence="2" key="1">
    <citation type="submission" date="2023-08" db="EMBL/GenBank/DDBJ databases">
        <authorList>
            <person name="Chen Y."/>
            <person name="Shah S."/>
            <person name="Dougan E. K."/>
            <person name="Thang M."/>
            <person name="Chan C."/>
        </authorList>
    </citation>
    <scope>NUCLEOTIDE SEQUENCE</scope>
</reference>
<dbReference type="GO" id="GO:0005524">
    <property type="term" value="F:ATP binding"/>
    <property type="evidence" value="ECO:0007669"/>
    <property type="project" value="InterPro"/>
</dbReference>
<accession>A0AA36IED4</accession>
<proteinExistence type="predicted"/>
<name>A0AA36IED4_9DINO</name>
<protein>
    <recommendedName>
        <fullName evidence="1">Protein kinase domain-containing protein</fullName>
    </recommendedName>
</protein>
<dbReference type="AlphaFoldDB" id="A0AA36IED4"/>
<dbReference type="Proteomes" id="UP001178507">
    <property type="component" value="Unassembled WGS sequence"/>
</dbReference>
<dbReference type="Gene3D" id="1.10.510.10">
    <property type="entry name" value="Transferase(Phosphotransferase) domain 1"/>
    <property type="match status" value="1"/>
</dbReference>
<evidence type="ECO:0000313" key="2">
    <source>
        <dbReference type="EMBL" id="CAJ1386202.1"/>
    </source>
</evidence>
<sequence>MSPCHSCIPGADVFVVHVAVPVTRAISGLFALGLPLEVVPGKWCIGKGKHGGQKADQSKLKIESFEKKGSFGQIFRGSYRNTPVAVKAMRHAGRASLQEAELSMSLTHPNIVKTLFFKEADQPLTGPELWLVQEWCDLGTWGSHCCVPRLVSAGLLEALDMCLDLANAGAYLHSRDVLHGDLADGNVLLCSDASWKGFVCKVCDFGSAAQNPVQASSSSSTVTYLAPECLEQTDGVHLLKRDVYSFAMLMWQAILGQRPFKGLQAAQLVILLSQGACPQLPGDLPAAVLQLYKGCVDPDPQRRPQFHGVVKDLRPGHSIATRSMGVCFLRHSLTQAPNRGEALQLLTCTIPKHLRLSLILEQAG</sequence>
<dbReference type="Pfam" id="PF07714">
    <property type="entry name" value="PK_Tyr_Ser-Thr"/>
    <property type="match status" value="1"/>
</dbReference>
<dbReference type="InterPro" id="IPR011009">
    <property type="entry name" value="Kinase-like_dom_sf"/>
</dbReference>
<dbReference type="PANTHER" id="PTHR44329:SF214">
    <property type="entry name" value="PROTEIN KINASE DOMAIN-CONTAINING PROTEIN"/>
    <property type="match status" value="1"/>
</dbReference>
<dbReference type="GO" id="GO:0004674">
    <property type="term" value="F:protein serine/threonine kinase activity"/>
    <property type="evidence" value="ECO:0007669"/>
    <property type="project" value="TreeGrafter"/>
</dbReference>
<organism evidence="2 3">
    <name type="scientific">Effrenium voratum</name>
    <dbReference type="NCBI Taxonomy" id="2562239"/>
    <lineage>
        <taxon>Eukaryota</taxon>
        <taxon>Sar</taxon>
        <taxon>Alveolata</taxon>
        <taxon>Dinophyceae</taxon>
        <taxon>Suessiales</taxon>
        <taxon>Symbiodiniaceae</taxon>
        <taxon>Effrenium</taxon>
    </lineage>
</organism>